<protein>
    <submittedName>
        <fullName evidence="1">Uncharacterized protein</fullName>
    </submittedName>
</protein>
<keyword evidence="2" id="KW-1185">Reference proteome</keyword>
<dbReference type="Proteomes" id="UP000304953">
    <property type="component" value="Unassembled WGS sequence"/>
</dbReference>
<reference evidence="1" key="1">
    <citation type="submission" date="2019-04" db="EMBL/GenBank/DDBJ databases">
        <title>Microbes associate with the intestines of laboratory mice.</title>
        <authorList>
            <person name="Navarre W."/>
            <person name="Wong E."/>
            <person name="Huang K."/>
            <person name="Tropini C."/>
            <person name="Ng K."/>
            <person name="Yu B."/>
        </authorList>
    </citation>
    <scope>NUCLEOTIDE SEQUENCE</scope>
    <source>
        <strain evidence="1">NM01_1-7b</strain>
    </source>
</reference>
<sequence>MNTKELQKLPAADFLCPNDTVYIRSHQVCWETPSDNEYYLEYSYNRLRWYALNGGCAVLLPQPELPLMQELKRLEPKGCEISLAALRSLQLRYGAPEPVVLSFAEQVCIPDETAPLPEAVTVSYSNGMTEERPIAWEGMSGVIQAPTYAAPLISHRADPYIYKHTDGKYYFMASHTDAGHNLDGKYQYLYLILRCGNTLEDLTDNSGRYREKIIYERKPIKGGSMSPHLWAPELHFIHGRWYVYYTTTISDESSWRIRPHCLECQGSDPMADDWTEKGPIQTTIEGDIAFTDFSLDHTYLRHNGKDYLLWAQKTNNISDIFIAELSNPWTVCTPAVRLTHPEYNWELHGFPVNEGPAVLKHGNKIFVTFSASGTDALYCMGLLYADADSNLLDADSWKKLPYPVFQSCPETGYYGPGHNSFTTSTDGRDDLFVYHGRQEARYLGEGDYQPLYDAGRNAYIGKIFWNADGMPDFSVPGASIAAREEDLRIQAVIAASD</sequence>
<dbReference type="EMBL" id="SRYA01000016">
    <property type="protein sequence ID" value="TGY96471.1"/>
    <property type="molecule type" value="Genomic_DNA"/>
</dbReference>
<accession>A0AC61RWZ2</accession>
<name>A0AC61RWZ2_9FIRM</name>
<organism evidence="1 2">
    <name type="scientific">Petralouisia muris</name>
    <dbReference type="NCBI Taxonomy" id="3032872"/>
    <lineage>
        <taxon>Bacteria</taxon>
        <taxon>Bacillati</taxon>
        <taxon>Bacillota</taxon>
        <taxon>Clostridia</taxon>
        <taxon>Lachnospirales</taxon>
        <taxon>Lachnospiraceae</taxon>
        <taxon>Petralouisia</taxon>
    </lineage>
</organism>
<evidence type="ECO:0000313" key="2">
    <source>
        <dbReference type="Proteomes" id="UP000304953"/>
    </source>
</evidence>
<proteinExistence type="predicted"/>
<comment type="caution">
    <text evidence="1">The sequence shown here is derived from an EMBL/GenBank/DDBJ whole genome shotgun (WGS) entry which is preliminary data.</text>
</comment>
<gene>
    <name evidence="1" type="ORF">E5329_09775</name>
</gene>
<evidence type="ECO:0000313" key="1">
    <source>
        <dbReference type="EMBL" id="TGY96471.1"/>
    </source>
</evidence>